<feature type="transmembrane region" description="Helical" evidence="1">
    <location>
        <begin position="317"/>
        <end position="335"/>
    </location>
</feature>
<organism evidence="2 3">
    <name type="scientific">Bifidobacterium favimelis</name>
    <dbReference type="NCBI Taxonomy" id="3122979"/>
    <lineage>
        <taxon>Bacteria</taxon>
        <taxon>Bacillati</taxon>
        <taxon>Actinomycetota</taxon>
        <taxon>Actinomycetes</taxon>
        <taxon>Bifidobacteriales</taxon>
        <taxon>Bifidobacteriaceae</taxon>
        <taxon>Bifidobacterium</taxon>
    </lineage>
</organism>
<feature type="transmembrane region" description="Helical" evidence="1">
    <location>
        <begin position="66"/>
        <end position="89"/>
    </location>
</feature>
<feature type="transmembrane region" description="Helical" evidence="1">
    <location>
        <begin position="388"/>
        <end position="411"/>
    </location>
</feature>
<feature type="transmembrane region" description="Helical" evidence="1">
    <location>
        <begin position="26"/>
        <end position="46"/>
    </location>
</feature>
<dbReference type="EMBL" id="JBANBB010000001">
    <property type="protein sequence ID" value="MEK0306279.1"/>
    <property type="molecule type" value="Genomic_DNA"/>
</dbReference>
<feature type="transmembrane region" description="Helical" evidence="1">
    <location>
        <begin position="498"/>
        <end position="520"/>
    </location>
</feature>
<keyword evidence="1" id="KW-1133">Transmembrane helix</keyword>
<feature type="transmembrane region" description="Helical" evidence="1">
    <location>
        <begin position="468"/>
        <end position="492"/>
    </location>
</feature>
<evidence type="ECO:0000313" key="3">
    <source>
        <dbReference type="Proteomes" id="UP001373159"/>
    </source>
</evidence>
<keyword evidence="1" id="KW-0472">Membrane</keyword>
<comment type="caution">
    <text evidence="2">The sequence shown here is derived from an EMBL/GenBank/DDBJ whole genome shotgun (WGS) entry which is preliminary data.</text>
</comment>
<name>A0ABU8ZNV4_9BIFI</name>
<feature type="transmembrane region" description="Helical" evidence="1">
    <location>
        <begin position="417"/>
        <end position="447"/>
    </location>
</feature>
<feature type="transmembrane region" description="Helical" evidence="1">
    <location>
        <begin position="110"/>
        <end position="138"/>
    </location>
</feature>
<proteinExistence type="predicted"/>
<feature type="transmembrane region" description="Helical" evidence="1">
    <location>
        <begin position="144"/>
        <end position="163"/>
    </location>
</feature>
<evidence type="ECO:0000256" key="1">
    <source>
        <dbReference type="SAM" id="Phobius"/>
    </source>
</evidence>
<dbReference type="RefSeq" id="WP_340468796.1">
    <property type="nucleotide sequence ID" value="NZ_JBANBB010000001.1"/>
</dbReference>
<keyword evidence="3" id="KW-1185">Reference proteome</keyword>
<protein>
    <submittedName>
        <fullName evidence="2">ABC transporter permease</fullName>
    </submittedName>
</protein>
<gene>
    <name evidence="2" type="ORF">V8P97_02180</name>
</gene>
<reference evidence="2 3" key="1">
    <citation type="submission" date="2024-02" db="EMBL/GenBank/DDBJ databases">
        <title>Bifidobacterium honeyensis sp. nov., isolated from the comb honey.</title>
        <authorList>
            <person name="Liu W."/>
            <person name="Li Y."/>
        </authorList>
    </citation>
    <scope>NUCLEOTIDE SEQUENCE [LARGE SCALE GENOMIC DNA]</scope>
    <source>
        <strain evidence="2 3">IMAU50988</strain>
    </source>
</reference>
<dbReference type="Proteomes" id="UP001373159">
    <property type="component" value="Unassembled WGS sequence"/>
</dbReference>
<feature type="transmembrane region" description="Helical" evidence="1">
    <location>
        <begin position="247"/>
        <end position="269"/>
    </location>
</feature>
<evidence type="ECO:0000313" key="2">
    <source>
        <dbReference type="EMBL" id="MEK0306279.1"/>
    </source>
</evidence>
<keyword evidence="1" id="KW-0812">Transmembrane</keyword>
<accession>A0ABU8ZNV4</accession>
<sequence length="544" mass="57751">MNRVLTIARLRWALTMATVRKSSWQAVGAVISLIMVVGVVCLAWRVTLPAGEYVNATDTPIDLGQMQSLLIIAASLLSVGVVVIQLMVIGEGSTLSPSRFALYGIPDVQLEAGLLLAGLVGLPALCGLGGFLSLAALYRNLGGGAVAMSLVSAFLAVAVMLSLSKMTLSLATTLVSSRRGQTILYLIVFLCFIGLIYAPQMIAMGTMHKAGTDWGTIGRAASVLSWTPLAAAFQLPVDLYGGAWPSLIGRLCLLAATLVVCFLVGMWCLDRSRRQEAHARTAHVTGRGLGAFDRCPDTVSGAISARILTYLRRDSRLILYYIMPVVFLAVFALLGGQEASMVWAAPFTGFLMLTMLEDNALSYDGPGLRMQILAGVPGLEDRKGRIRVLLSIDLAYALIVCAVCTLVSGYWKNASGLLGSLGMTCGLVGIIMAGLGMAEIFSCLLMYPVPSMDRPFSSPQGRAVSQGFFPILEVLVDLLVMVPSLLALVGLSAGRGEYAWVAGPVALLNGLVVLLIGVWAGGRIMDGRQLQILRTVDGYASLQR</sequence>
<feature type="transmembrane region" description="Helical" evidence="1">
    <location>
        <begin position="183"/>
        <end position="202"/>
    </location>
</feature>
<feature type="transmembrane region" description="Helical" evidence="1">
    <location>
        <begin position="341"/>
        <end position="361"/>
    </location>
</feature>